<dbReference type="Proteomes" id="UP000675881">
    <property type="component" value="Chromosome 6"/>
</dbReference>
<reference evidence="2" key="1">
    <citation type="submission" date="2021-02" db="EMBL/GenBank/DDBJ databases">
        <authorList>
            <person name="Bekaert M."/>
        </authorList>
    </citation>
    <scope>NUCLEOTIDE SEQUENCE</scope>
    <source>
        <strain evidence="2">IoA-00</strain>
    </source>
</reference>
<feature type="region of interest" description="Disordered" evidence="1">
    <location>
        <begin position="188"/>
        <end position="259"/>
    </location>
</feature>
<evidence type="ECO:0000313" key="2">
    <source>
        <dbReference type="EMBL" id="CAF2988988.1"/>
    </source>
</evidence>
<evidence type="ECO:0000256" key="1">
    <source>
        <dbReference type="SAM" id="MobiDB-lite"/>
    </source>
</evidence>
<dbReference type="AlphaFoldDB" id="A0A7R8D0Z4"/>
<feature type="compositionally biased region" description="Polar residues" evidence="1">
    <location>
        <begin position="57"/>
        <end position="66"/>
    </location>
</feature>
<keyword evidence="3" id="KW-1185">Reference proteome</keyword>
<feature type="compositionally biased region" description="Polar residues" evidence="1">
    <location>
        <begin position="247"/>
        <end position="259"/>
    </location>
</feature>
<feature type="compositionally biased region" description="Low complexity" evidence="1">
    <location>
        <begin position="188"/>
        <end position="214"/>
    </location>
</feature>
<feature type="compositionally biased region" description="Low complexity" evidence="1">
    <location>
        <begin position="67"/>
        <end position="82"/>
    </location>
</feature>
<sequence>MMSATSNPGAGPGGSEGMNGDGGPPTKRPRFAEEDVFSLNNGLPDDLLIDDEGPMTNGRSNMMMSTQNAAPQQQTGPPQQQQAPPPKLLAPPPNNNNNNSMNARQMTTNASSFRPNTVHCAPPHQPRLPTLNQVRIQVRQSITGNQYPAPPQSQQPMMGGMPPRYPTQLDGSIPVSTPMSVNNGVMKQVQQPPQQVLPNNVNNPGNMMPPGTNNAAPNGSGGVAPQAPRSGGGPPAPTSADPEKTQTHSTTTRTLASCP</sequence>
<feature type="compositionally biased region" description="Gly residues" evidence="1">
    <location>
        <begin position="10"/>
        <end position="23"/>
    </location>
</feature>
<protein>
    <submittedName>
        <fullName evidence="2">(salmon louse) hypothetical protein</fullName>
    </submittedName>
</protein>
<dbReference type="OrthoDB" id="899at2759"/>
<name>A0A7R8D0Z4_LEPSM</name>
<proteinExistence type="predicted"/>
<gene>
    <name evidence="2" type="ORF">LSAA_11109</name>
</gene>
<evidence type="ECO:0000313" key="3">
    <source>
        <dbReference type="Proteomes" id="UP000675881"/>
    </source>
</evidence>
<feature type="region of interest" description="Disordered" evidence="1">
    <location>
        <begin position="1"/>
        <end position="99"/>
    </location>
</feature>
<feature type="compositionally biased region" description="Pro residues" evidence="1">
    <location>
        <begin position="83"/>
        <end position="94"/>
    </location>
</feature>
<organism evidence="2 3">
    <name type="scientific">Lepeophtheirus salmonis</name>
    <name type="common">Salmon louse</name>
    <name type="synonym">Caligus salmonis</name>
    <dbReference type="NCBI Taxonomy" id="72036"/>
    <lineage>
        <taxon>Eukaryota</taxon>
        <taxon>Metazoa</taxon>
        <taxon>Ecdysozoa</taxon>
        <taxon>Arthropoda</taxon>
        <taxon>Crustacea</taxon>
        <taxon>Multicrustacea</taxon>
        <taxon>Hexanauplia</taxon>
        <taxon>Copepoda</taxon>
        <taxon>Siphonostomatoida</taxon>
        <taxon>Caligidae</taxon>
        <taxon>Lepeophtheirus</taxon>
    </lineage>
</organism>
<accession>A0A7R8D0Z4</accession>
<dbReference type="EMBL" id="HG994585">
    <property type="protein sequence ID" value="CAF2988988.1"/>
    <property type="molecule type" value="Genomic_DNA"/>
</dbReference>